<accession>A0ABQ0H574</accession>
<evidence type="ECO:0000313" key="1">
    <source>
        <dbReference type="EMBL" id="GAB1584047.1"/>
    </source>
</evidence>
<protein>
    <submittedName>
        <fullName evidence="1">Uncharacterized protein</fullName>
    </submittedName>
</protein>
<dbReference type="Proteomes" id="UP001628091">
    <property type="component" value="Unassembled WGS sequence"/>
</dbReference>
<evidence type="ECO:0000313" key="2">
    <source>
        <dbReference type="Proteomes" id="UP001628091"/>
    </source>
</evidence>
<comment type="caution">
    <text evidence="1">The sequence shown here is derived from an EMBL/GenBank/DDBJ whole genome shotgun (WGS) entry which is preliminary data.</text>
</comment>
<name>A0ABQ0H574_9HYPH</name>
<reference evidence="1 2" key="1">
    <citation type="submission" date="2024-10" db="EMBL/GenBank/DDBJ databases">
        <title>Isolation, draft genome sequencing and identification of Phyllobacterium sp. NSA23, isolated from leaf soil.</title>
        <authorList>
            <person name="Akita H."/>
        </authorList>
    </citation>
    <scope>NUCLEOTIDE SEQUENCE [LARGE SCALE GENOMIC DNA]</scope>
    <source>
        <strain evidence="1 2">NSA23</strain>
    </source>
</reference>
<dbReference type="EMBL" id="BAAFZP010000002">
    <property type="protein sequence ID" value="GAB1584047.1"/>
    <property type="molecule type" value="Genomic_DNA"/>
</dbReference>
<keyword evidence="2" id="KW-1185">Reference proteome</keyword>
<organism evidence="1 2">
    <name type="scientific">Phyllobacterium phragmitis</name>
    <dbReference type="NCBI Taxonomy" id="2670329"/>
    <lineage>
        <taxon>Bacteria</taxon>
        <taxon>Pseudomonadati</taxon>
        <taxon>Pseudomonadota</taxon>
        <taxon>Alphaproteobacteria</taxon>
        <taxon>Hyphomicrobiales</taxon>
        <taxon>Phyllobacteriaceae</taxon>
        <taxon>Phyllobacterium</taxon>
    </lineage>
</organism>
<sequence>MVRHKGALSSWAIDRYFPHQVALPSDDAFRTRYDEIAALAKDLLAAPLGHSVRHEGQWYTVYCFTDPESANTFRERFDGVPFNPKDRGKGTDWSRWRKLPWNREIKLRELPDDATFAHLTSWEELYAYCLACGHIGFVDRQALNGRINGKTRLRSLERRLRCSKCKIIGDSMFGVASAPR</sequence>
<dbReference type="RefSeq" id="WP_407866547.1">
    <property type="nucleotide sequence ID" value="NZ_BAAFZP010000002.1"/>
</dbReference>
<proteinExistence type="predicted"/>
<gene>
    <name evidence="1" type="ORF">PPNSA23_39900</name>
</gene>